<feature type="transmembrane region" description="Helical" evidence="7">
    <location>
        <begin position="141"/>
        <end position="162"/>
    </location>
</feature>
<evidence type="ECO:0000313" key="9">
    <source>
        <dbReference type="EMBL" id="UTI67107.1"/>
    </source>
</evidence>
<gene>
    <name evidence="9" type="ORF">NBH00_21725</name>
</gene>
<dbReference type="InterPro" id="IPR020846">
    <property type="entry name" value="MFS_dom"/>
</dbReference>
<feature type="transmembrane region" description="Helical" evidence="7">
    <location>
        <begin position="330"/>
        <end position="349"/>
    </location>
</feature>
<dbReference type="PROSITE" id="PS00216">
    <property type="entry name" value="SUGAR_TRANSPORT_1"/>
    <property type="match status" value="1"/>
</dbReference>
<evidence type="ECO:0000256" key="4">
    <source>
        <dbReference type="ARBA" id="ARBA00022692"/>
    </source>
</evidence>
<feature type="transmembrane region" description="Helical" evidence="7">
    <location>
        <begin position="242"/>
        <end position="266"/>
    </location>
</feature>
<feature type="transmembrane region" description="Helical" evidence="7">
    <location>
        <begin position="55"/>
        <end position="81"/>
    </location>
</feature>
<keyword evidence="10" id="KW-1185">Reference proteome</keyword>
<dbReference type="NCBIfam" id="TIGR00711">
    <property type="entry name" value="efflux_EmrB"/>
    <property type="match status" value="1"/>
</dbReference>
<dbReference type="InterPro" id="IPR004638">
    <property type="entry name" value="EmrB-like"/>
</dbReference>
<feature type="transmembrane region" description="Helical" evidence="7">
    <location>
        <begin position="113"/>
        <end position="135"/>
    </location>
</feature>
<keyword evidence="6 7" id="KW-0472">Membrane</keyword>
<evidence type="ECO:0000256" key="5">
    <source>
        <dbReference type="ARBA" id="ARBA00022989"/>
    </source>
</evidence>
<feature type="transmembrane region" description="Helical" evidence="7">
    <location>
        <begin position="206"/>
        <end position="222"/>
    </location>
</feature>
<evidence type="ECO:0000313" key="10">
    <source>
        <dbReference type="Proteomes" id="UP001056035"/>
    </source>
</evidence>
<evidence type="ECO:0000256" key="2">
    <source>
        <dbReference type="ARBA" id="ARBA00022448"/>
    </source>
</evidence>
<evidence type="ECO:0000256" key="7">
    <source>
        <dbReference type="SAM" id="Phobius"/>
    </source>
</evidence>
<feature type="transmembrane region" description="Helical" evidence="7">
    <location>
        <begin position="421"/>
        <end position="443"/>
    </location>
</feature>
<protein>
    <submittedName>
        <fullName evidence="9">MFS transporter</fullName>
    </submittedName>
</protein>
<dbReference type="InterPro" id="IPR011701">
    <property type="entry name" value="MFS"/>
</dbReference>
<evidence type="ECO:0000259" key="8">
    <source>
        <dbReference type="PROSITE" id="PS50850"/>
    </source>
</evidence>
<keyword evidence="3" id="KW-1003">Cell membrane</keyword>
<sequence length="461" mass="46598">MLDVTIVIVALPAIATDLSGDLQSIQLIVDAYALTLAALLLNTGALADRFGRRRVFLAGLVTFGAASALCGAASGATFLVIARALQGVGGAMLFATGLAILGAAYHGADRAKALGAFGAVFGGAVALGPLVGGAIVEVADWRWIFLVNLPVVALAIVIAHRHVPETRSPRTRRVDWVGQITFTIGIGSLVAVLIDGGDWGWTSARNLALAMTAVLALTAFAVSQGRGAEPMFDLALLRNRSFVGSAITAFATSASLFGMFVYLILYFQKVEGIDGLHAGARLLPVTIVAFVAAAGAGRLSAAISPRLVLTAALSCSACGLLQMTRLESGSSWTVALPGLVLCGLGFGLANPTVAAVTLAVAPPDQAATATGMNSTFRQVGVATGVAAMGAIFDHALRAPVGTGARAAQAESVAYTDALHRVFLAGSAIAALGAILAAVLVRAAPLVALPESSPQPDIAAAA</sequence>
<dbReference type="Proteomes" id="UP001056035">
    <property type="component" value="Chromosome"/>
</dbReference>
<evidence type="ECO:0000256" key="1">
    <source>
        <dbReference type="ARBA" id="ARBA00004651"/>
    </source>
</evidence>
<dbReference type="SUPFAM" id="SSF103473">
    <property type="entry name" value="MFS general substrate transporter"/>
    <property type="match status" value="1"/>
</dbReference>
<keyword evidence="4 7" id="KW-0812">Transmembrane</keyword>
<keyword evidence="5 7" id="KW-1133">Transmembrane helix</keyword>
<dbReference type="InterPro" id="IPR005829">
    <property type="entry name" value="Sugar_transporter_CS"/>
</dbReference>
<feature type="transmembrane region" description="Helical" evidence="7">
    <location>
        <begin position="25"/>
        <end position="43"/>
    </location>
</feature>
<reference evidence="9 10" key="1">
    <citation type="submission" date="2022-06" db="EMBL/GenBank/DDBJ databases">
        <title>Paraconexibacter antarcticus.</title>
        <authorList>
            <person name="Kim C.S."/>
        </authorList>
    </citation>
    <scope>NUCLEOTIDE SEQUENCE [LARGE SCALE GENOMIC DNA]</scope>
    <source>
        <strain evidence="9 10">02-257</strain>
    </source>
</reference>
<dbReference type="Pfam" id="PF07690">
    <property type="entry name" value="MFS_1"/>
    <property type="match status" value="1"/>
</dbReference>
<evidence type="ECO:0000256" key="6">
    <source>
        <dbReference type="ARBA" id="ARBA00023136"/>
    </source>
</evidence>
<evidence type="ECO:0000256" key="3">
    <source>
        <dbReference type="ARBA" id="ARBA00022475"/>
    </source>
</evidence>
<dbReference type="EMBL" id="CP098502">
    <property type="protein sequence ID" value="UTI67107.1"/>
    <property type="molecule type" value="Genomic_DNA"/>
</dbReference>
<feature type="transmembrane region" description="Helical" evidence="7">
    <location>
        <begin position="174"/>
        <end position="194"/>
    </location>
</feature>
<proteinExistence type="predicted"/>
<dbReference type="CDD" id="cd17321">
    <property type="entry name" value="MFS_MMR_MDR_like"/>
    <property type="match status" value="1"/>
</dbReference>
<dbReference type="Gene3D" id="1.20.1720.10">
    <property type="entry name" value="Multidrug resistance protein D"/>
    <property type="match status" value="1"/>
</dbReference>
<dbReference type="PANTHER" id="PTHR42718:SF49">
    <property type="entry name" value="EXPORT PROTEIN"/>
    <property type="match status" value="1"/>
</dbReference>
<accession>A0ABY5E2S1</accession>
<dbReference type="PANTHER" id="PTHR42718">
    <property type="entry name" value="MAJOR FACILITATOR SUPERFAMILY MULTIDRUG TRANSPORTER MFSC"/>
    <property type="match status" value="1"/>
</dbReference>
<name>A0ABY5E2S1_9ACTN</name>
<keyword evidence="2" id="KW-0813">Transport</keyword>
<organism evidence="9 10">
    <name type="scientific">Paraconexibacter antarcticus</name>
    <dbReference type="NCBI Taxonomy" id="2949664"/>
    <lineage>
        <taxon>Bacteria</taxon>
        <taxon>Bacillati</taxon>
        <taxon>Actinomycetota</taxon>
        <taxon>Thermoleophilia</taxon>
        <taxon>Solirubrobacterales</taxon>
        <taxon>Paraconexibacteraceae</taxon>
        <taxon>Paraconexibacter</taxon>
    </lineage>
</organism>
<feature type="transmembrane region" description="Helical" evidence="7">
    <location>
        <begin position="278"/>
        <end position="295"/>
    </location>
</feature>
<feature type="domain" description="Major facilitator superfamily (MFS) profile" evidence="8">
    <location>
        <begin position="1"/>
        <end position="444"/>
    </location>
</feature>
<dbReference type="Gene3D" id="1.20.1250.20">
    <property type="entry name" value="MFS general substrate transporter like domains"/>
    <property type="match status" value="1"/>
</dbReference>
<dbReference type="PROSITE" id="PS50850">
    <property type="entry name" value="MFS"/>
    <property type="match status" value="1"/>
</dbReference>
<feature type="transmembrane region" description="Helical" evidence="7">
    <location>
        <begin position="87"/>
        <end position="106"/>
    </location>
</feature>
<comment type="subcellular location">
    <subcellularLocation>
        <location evidence="1">Cell membrane</location>
        <topology evidence="1">Multi-pass membrane protein</topology>
    </subcellularLocation>
</comment>
<dbReference type="InterPro" id="IPR036259">
    <property type="entry name" value="MFS_trans_sf"/>
</dbReference>